<accession>A0A9P8IF13</accession>
<feature type="transmembrane region" description="Helical" evidence="1">
    <location>
        <begin position="32"/>
        <end position="54"/>
    </location>
</feature>
<proteinExistence type="predicted"/>
<keyword evidence="3" id="KW-1185">Reference proteome</keyword>
<comment type="caution">
    <text evidence="2">The sequence shown here is derived from an EMBL/GenBank/DDBJ whole genome shotgun (WGS) entry which is preliminary data.</text>
</comment>
<feature type="transmembrane region" description="Helical" evidence="1">
    <location>
        <begin position="544"/>
        <end position="567"/>
    </location>
</feature>
<dbReference type="OrthoDB" id="3540210at2759"/>
<evidence type="ECO:0000313" key="2">
    <source>
        <dbReference type="EMBL" id="KAH0545286.1"/>
    </source>
</evidence>
<keyword evidence="1" id="KW-1133">Transmembrane helix</keyword>
<protein>
    <submittedName>
        <fullName evidence="2">Uncharacterized protein</fullName>
    </submittedName>
</protein>
<name>A0A9P8IF13_9PEZI</name>
<organism evidence="2 3">
    <name type="scientific">Glutinoglossum americanum</name>
    <dbReference type="NCBI Taxonomy" id="1670608"/>
    <lineage>
        <taxon>Eukaryota</taxon>
        <taxon>Fungi</taxon>
        <taxon>Dikarya</taxon>
        <taxon>Ascomycota</taxon>
        <taxon>Pezizomycotina</taxon>
        <taxon>Geoglossomycetes</taxon>
        <taxon>Geoglossales</taxon>
        <taxon>Geoglossaceae</taxon>
        <taxon>Glutinoglossum</taxon>
    </lineage>
</organism>
<evidence type="ECO:0000256" key="1">
    <source>
        <dbReference type="SAM" id="Phobius"/>
    </source>
</evidence>
<reference evidence="2" key="1">
    <citation type="submission" date="2021-03" db="EMBL/GenBank/DDBJ databases">
        <title>Comparative genomics and phylogenomic investigation of the class Geoglossomycetes provide insights into ecological specialization and systematics.</title>
        <authorList>
            <person name="Melie T."/>
            <person name="Pirro S."/>
            <person name="Miller A.N."/>
            <person name="Quandt A."/>
        </authorList>
    </citation>
    <scope>NUCLEOTIDE SEQUENCE</scope>
    <source>
        <strain evidence="2">GBOQ0MN5Z8</strain>
    </source>
</reference>
<dbReference type="Proteomes" id="UP000698800">
    <property type="component" value="Unassembled WGS sequence"/>
</dbReference>
<gene>
    <name evidence="2" type="ORF">FGG08_000585</name>
</gene>
<keyword evidence="1" id="KW-0812">Transmembrane</keyword>
<sequence>MPNQDGVYVGFWTDYDQSSPLRQRLTLPNQDAATLLAFLAIIVTIAAGSSWGLWRMILHMLGRPRRTGEPVRDSQRVILRTVSSDLSAVIRLVEVMFAEQTSLRKYPQPLRKLLPVLVIALVHWLSFLCAGIFTSKISLGNIVIGDGGANCGYYISPGMDESPPGTLPDDQLDWLDTLANNTVAAENYARNCYEAENIADCNRLASQRLEWRATHNASCPFAPGICLEGDNSALTLDTGHLPFSKLGINIASHYSFRRVMTCSPLNNAPFIYPKNLTSGEATGTPEQNRAYKLAPKVPLAYIYSPGTVNDINVTYLAISDTYSGYRLSHYPLDNDPNRATGPHAPLNPKGGEGDVTVIYLSMNGITFTKPSYDPFFSATFPAVDDRDGRTYYLKDYYATSLACVDQLQICNLDKNECGPLESIMNSSGWWPYDNKTVPFREKAATNLVRLSIIYSRVSEAIGRLGSRALRLMDNYERPYQLRVDREQWKTEVSHWFNTGLAQIQLNLLRTVHISPSLNKDHLTNPLNTTKSKDITCRLVKFHSIGYTSLSVFGIGFVVVFSAFLLILGLAEPLVLKLVGCVHPPLVEAWKNDDIFQFSKDANKGAGEYAAVPAHAGGSGGAAPGHGNPA</sequence>
<keyword evidence="1" id="KW-0472">Membrane</keyword>
<feature type="transmembrane region" description="Helical" evidence="1">
    <location>
        <begin position="113"/>
        <end position="133"/>
    </location>
</feature>
<dbReference type="EMBL" id="JAGHQL010000007">
    <property type="protein sequence ID" value="KAH0545286.1"/>
    <property type="molecule type" value="Genomic_DNA"/>
</dbReference>
<dbReference type="AlphaFoldDB" id="A0A9P8IF13"/>
<evidence type="ECO:0000313" key="3">
    <source>
        <dbReference type="Proteomes" id="UP000698800"/>
    </source>
</evidence>